<dbReference type="Proteomes" id="UP000094043">
    <property type="component" value="Chromosome 7"/>
</dbReference>
<accession>A0AAJ8JXZ0</accession>
<proteinExistence type="predicted"/>
<reference evidence="2" key="1">
    <citation type="submission" date="2016-06" db="EMBL/GenBank/DDBJ databases">
        <authorList>
            <person name="Cuomo C."/>
            <person name="Litvintseva A."/>
            <person name="Heitman J."/>
            <person name="Chen Y."/>
            <person name="Sun S."/>
            <person name="Springer D."/>
            <person name="Dromer F."/>
            <person name="Young S."/>
            <person name="Zeng Q."/>
            <person name="Chapman S."/>
            <person name="Gujja S."/>
            <person name="Saif S."/>
            <person name="Birren B."/>
        </authorList>
    </citation>
    <scope>NUCLEOTIDE SEQUENCE</scope>
    <source>
        <strain evidence="2">CBS 7841</strain>
    </source>
</reference>
<name>A0AAJ8JXZ0_9TREE</name>
<sequence length="202" mass="22676">MHPWCLLWSSPAIHSLILVSWLILKEKEERVERSTFISQLYINSSTSYYSTPSVQAEYITKGGDSTLTGLETYALSDAPRWFDSFETHVVQTKSSGADLIASKCYRIVMPDFLMGGYATPERLYQGMMPVWTKHFSRFLGAAFTHSVSLSKSIAALKEAGQPEDVEKLNVRVSMISTTGEDVKMIVVVREGGEAKNPRKKRL</sequence>
<gene>
    <name evidence="2" type="ORF">L203_105668</name>
</gene>
<evidence type="ECO:0000313" key="2">
    <source>
        <dbReference type="EMBL" id="WVN90432.1"/>
    </source>
</evidence>
<keyword evidence="3" id="KW-1185">Reference proteome</keyword>
<evidence type="ECO:0000256" key="1">
    <source>
        <dbReference type="SAM" id="SignalP"/>
    </source>
</evidence>
<dbReference type="KEGG" id="cdep:91089877"/>
<feature type="signal peptide" evidence="1">
    <location>
        <begin position="1"/>
        <end position="15"/>
    </location>
</feature>
<dbReference type="GeneID" id="91089877"/>
<dbReference type="EMBL" id="CP143790">
    <property type="protein sequence ID" value="WVN90432.1"/>
    <property type="molecule type" value="Genomic_DNA"/>
</dbReference>
<evidence type="ECO:0000313" key="3">
    <source>
        <dbReference type="Proteomes" id="UP000094043"/>
    </source>
</evidence>
<protein>
    <submittedName>
        <fullName evidence="2">Uncharacterized protein</fullName>
    </submittedName>
</protein>
<dbReference type="RefSeq" id="XP_066071132.1">
    <property type="nucleotide sequence ID" value="XM_066215035.1"/>
</dbReference>
<feature type="chain" id="PRO_5042603564" evidence="1">
    <location>
        <begin position="16"/>
        <end position="202"/>
    </location>
</feature>
<dbReference type="AlphaFoldDB" id="A0AAJ8JXZ0"/>
<keyword evidence="1" id="KW-0732">Signal</keyword>
<reference evidence="2" key="2">
    <citation type="journal article" date="2022" name="Elife">
        <title>Obligate sexual reproduction of a homothallic fungus closely related to the Cryptococcus pathogenic species complex.</title>
        <authorList>
            <person name="Passer A.R."/>
            <person name="Clancey S.A."/>
            <person name="Shea T."/>
            <person name="David-Palma M."/>
            <person name="Averette A.F."/>
            <person name="Boekhout T."/>
            <person name="Porcel B.M."/>
            <person name="Nowrousian M."/>
            <person name="Cuomo C.A."/>
            <person name="Sun S."/>
            <person name="Heitman J."/>
            <person name="Coelho M.A."/>
        </authorList>
    </citation>
    <scope>NUCLEOTIDE SEQUENCE</scope>
    <source>
        <strain evidence="2">CBS 7841</strain>
    </source>
</reference>
<organism evidence="2 3">
    <name type="scientific">Cryptococcus depauperatus CBS 7841</name>
    <dbReference type="NCBI Taxonomy" id="1295531"/>
    <lineage>
        <taxon>Eukaryota</taxon>
        <taxon>Fungi</taxon>
        <taxon>Dikarya</taxon>
        <taxon>Basidiomycota</taxon>
        <taxon>Agaricomycotina</taxon>
        <taxon>Tremellomycetes</taxon>
        <taxon>Tremellales</taxon>
        <taxon>Cryptococcaceae</taxon>
        <taxon>Cryptococcus</taxon>
    </lineage>
</organism>
<reference evidence="2" key="3">
    <citation type="submission" date="2024-01" db="EMBL/GenBank/DDBJ databases">
        <authorList>
            <person name="Coelho M.A."/>
            <person name="David-Palma M."/>
            <person name="Shea T."/>
            <person name="Sun S."/>
            <person name="Cuomo C.A."/>
            <person name="Heitman J."/>
        </authorList>
    </citation>
    <scope>NUCLEOTIDE SEQUENCE</scope>
    <source>
        <strain evidence="2">CBS 7841</strain>
    </source>
</reference>